<name>A0A1F4TQP3_UNCSA</name>
<proteinExistence type="inferred from homology"/>
<gene>
    <name evidence="3" type="ORF">A2462_05850</name>
</gene>
<dbReference type="InterPro" id="IPR006628">
    <property type="entry name" value="PUR-bd_fam"/>
</dbReference>
<organism evidence="3 4">
    <name type="scientific">candidate division WOR-1 bacterium RIFOXYC2_FULL_41_25</name>
    <dbReference type="NCBI Taxonomy" id="1802586"/>
    <lineage>
        <taxon>Bacteria</taxon>
        <taxon>Bacillati</taxon>
        <taxon>Saganbacteria</taxon>
    </lineage>
</organism>
<comment type="similarity">
    <text evidence="1">Belongs to the PUR DNA-binding protein family.</text>
</comment>
<evidence type="ECO:0008006" key="5">
    <source>
        <dbReference type="Google" id="ProtNLM"/>
    </source>
</evidence>
<evidence type="ECO:0000313" key="3">
    <source>
        <dbReference type="EMBL" id="OGC35035.1"/>
    </source>
</evidence>
<dbReference type="AlphaFoldDB" id="A0A1F4TQP3"/>
<sequence>MNEKGRNGKDLLNRMIKAGQRTYFVNVKEAKNKEKYVTITESKLIEKDKFEKFRIMVFKNKLGEFIEALHEAVQVVG</sequence>
<dbReference type="Proteomes" id="UP000177309">
    <property type="component" value="Unassembled WGS sequence"/>
</dbReference>
<dbReference type="EMBL" id="MEUI01000010">
    <property type="protein sequence ID" value="OGC35035.1"/>
    <property type="molecule type" value="Genomic_DNA"/>
</dbReference>
<accession>A0A1F4TQP3</accession>
<evidence type="ECO:0000256" key="1">
    <source>
        <dbReference type="ARBA" id="ARBA00009251"/>
    </source>
</evidence>
<keyword evidence="2" id="KW-0238">DNA-binding</keyword>
<protein>
    <recommendedName>
        <fullName evidence="5">DUF3276 family protein</fullName>
    </recommendedName>
</protein>
<dbReference type="GO" id="GO:0000977">
    <property type="term" value="F:RNA polymerase II transcription regulatory region sequence-specific DNA binding"/>
    <property type="evidence" value="ECO:0007669"/>
    <property type="project" value="InterPro"/>
</dbReference>
<dbReference type="Pfam" id="PF11680">
    <property type="entry name" value="DUF3276"/>
    <property type="match status" value="1"/>
</dbReference>
<comment type="caution">
    <text evidence="3">The sequence shown here is derived from an EMBL/GenBank/DDBJ whole genome shotgun (WGS) entry which is preliminary data.</text>
</comment>
<dbReference type="GO" id="GO:0032422">
    <property type="term" value="F:purine-rich negative regulatory element binding"/>
    <property type="evidence" value="ECO:0007669"/>
    <property type="project" value="InterPro"/>
</dbReference>
<evidence type="ECO:0000313" key="4">
    <source>
        <dbReference type="Proteomes" id="UP000177309"/>
    </source>
</evidence>
<reference evidence="3 4" key="1">
    <citation type="journal article" date="2016" name="Nat. Commun.">
        <title>Thousands of microbial genomes shed light on interconnected biogeochemical processes in an aquifer system.</title>
        <authorList>
            <person name="Anantharaman K."/>
            <person name="Brown C.T."/>
            <person name="Hug L.A."/>
            <person name="Sharon I."/>
            <person name="Castelle C.J."/>
            <person name="Probst A.J."/>
            <person name="Thomas B.C."/>
            <person name="Singh A."/>
            <person name="Wilkins M.J."/>
            <person name="Karaoz U."/>
            <person name="Brodie E.L."/>
            <person name="Williams K.H."/>
            <person name="Hubbard S.S."/>
            <person name="Banfield J.F."/>
        </authorList>
    </citation>
    <scope>NUCLEOTIDE SEQUENCE [LARGE SCALE GENOMIC DNA]</scope>
</reference>
<evidence type="ECO:0000256" key="2">
    <source>
        <dbReference type="ARBA" id="ARBA00023125"/>
    </source>
</evidence>
<dbReference type="Gene3D" id="3.10.450.700">
    <property type="match status" value="1"/>
</dbReference>